<dbReference type="EMBL" id="PXOF01000096">
    <property type="protein sequence ID" value="RGP66165.1"/>
    <property type="molecule type" value="Genomic_DNA"/>
</dbReference>
<dbReference type="InterPro" id="IPR036928">
    <property type="entry name" value="AS_sf"/>
</dbReference>
<dbReference type="Pfam" id="PF01425">
    <property type="entry name" value="Amidase"/>
    <property type="match status" value="1"/>
</dbReference>
<gene>
    <name evidence="3" type="ORF">FSPOR_6785</name>
</gene>
<organism evidence="3 4">
    <name type="scientific">Fusarium sporotrichioides</name>
    <dbReference type="NCBI Taxonomy" id="5514"/>
    <lineage>
        <taxon>Eukaryota</taxon>
        <taxon>Fungi</taxon>
        <taxon>Dikarya</taxon>
        <taxon>Ascomycota</taxon>
        <taxon>Pezizomycotina</taxon>
        <taxon>Sordariomycetes</taxon>
        <taxon>Hypocreomycetidae</taxon>
        <taxon>Hypocreales</taxon>
        <taxon>Nectriaceae</taxon>
        <taxon>Fusarium</taxon>
    </lineage>
</organism>
<dbReference type="PANTHER" id="PTHR42678:SF11">
    <property type="entry name" value="AMIDASE FAMILY PROTEIN"/>
    <property type="match status" value="1"/>
</dbReference>
<dbReference type="InterPro" id="IPR023631">
    <property type="entry name" value="Amidase_dom"/>
</dbReference>
<evidence type="ECO:0000313" key="4">
    <source>
        <dbReference type="Proteomes" id="UP000266152"/>
    </source>
</evidence>
<evidence type="ECO:0000259" key="2">
    <source>
        <dbReference type="Pfam" id="PF01425"/>
    </source>
</evidence>
<accession>A0A395S1P7</accession>
<dbReference type="Gene3D" id="3.90.1300.10">
    <property type="entry name" value="Amidase signature (AS) domain"/>
    <property type="match status" value="1"/>
</dbReference>
<dbReference type="Proteomes" id="UP000266152">
    <property type="component" value="Unassembled WGS sequence"/>
</dbReference>
<reference evidence="3 4" key="1">
    <citation type="journal article" date="2018" name="PLoS Pathog.">
        <title>Evolution of structural diversity of trichothecenes, a family of toxins produced by plant pathogenic and entomopathogenic fungi.</title>
        <authorList>
            <person name="Proctor R.H."/>
            <person name="McCormick S.P."/>
            <person name="Kim H.S."/>
            <person name="Cardoza R.E."/>
            <person name="Stanley A.M."/>
            <person name="Lindo L."/>
            <person name="Kelly A."/>
            <person name="Brown D.W."/>
            <person name="Lee T."/>
            <person name="Vaughan M.M."/>
            <person name="Alexander N.J."/>
            <person name="Busman M."/>
            <person name="Gutierrez S."/>
        </authorList>
    </citation>
    <scope>NUCLEOTIDE SEQUENCE [LARGE SCALE GENOMIC DNA]</scope>
    <source>
        <strain evidence="3 4">NRRL 3299</strain>
    </source>
</reference>
<proteinExistence type="predicted"/>
<feature type="region of interest" description="Disordered" evidence="1">
    <location>
        <begin position="617"/>
        <end position="655"/>
    </location>
</feature>
<dbReference type="GO" id="GO:0016740">
    <property type="term" value="F:transferase activity"/>
    <property type="evidence" value="ECO:0007669"/>
    <property type="project" value="UniProtKB-KW"/>
</dbReference>
<dbReference type="PANTHER" id="PTHR42678">
    <property type="entry name" value="AMIDASE"/>
    <property type="match status" value="1"/>
</dbReference>
<feature type="compositionally biased region" description="Low complexity" evidence="1">
    <location>
        <begin position="637"/>
        <end position="651"/>
    </location>
</feature>
<feature type="domain" description="Amidase" evidence="2">
    <location>
        <begin position="95"/>
        <end position="602"/>
    </location>
</feature>
<evidence type="ECO:0000256" key="1">
    <source>
        <dbReference type="SAM" id="MobiDB-lite"/>
    </source>
</evidence>
<protein>
    <submittedName>
        <fullName evidence="3">Glutamyl-trnagln amidotransferase subunit a</fullName>
    </submittedName>
</protein>
<dbReference type="AlphaFoldDB" id="A0A395S1P7"/>
<keyword evidence="4" id="KW-1185">Reference proteome</keyword>
<name>A0A395S1P7_FUSSP</name>
<dbReference type="NCBIfam" id="NF005127">
    <property type="entry name" value="PRK06565.1"/>
    <property type="match status" value="1"/>
</dbReference>
<dbReference type="STRING" id="5514.A0A395S1P7"/>
<dbReference type="SUPFAM" id="SSF75304">
    <property type="entry name" value="Amidase signature (AS) enzymes"/>
    <property type="match status" value="1"/>
</dbReference>
<comment type="caution">
    <text evidence="3">The sequence shown here is derived from an EMBL/GenBank/DDBJ whole genome shotgun (WGS) entry which is preliminary data.</text>
</comment>
<evidence type="ECO:0000313" key="3">
    <source>
        <dbReference type="EMBL" id="RGP66165.1"/>
    </source>
</evidence>
<sequence>MARMAPAHTRDNEDVYWSRRIQHPPVVVAAVLNNHGVVAAAAKLPKTEGRARSSLFDSGDIYMSTMANTEILSLVEASISDLKHLLDSRTITSVELVSLYLHRIGKYDCRGPKLNSITLINPHVFDEAQASDDYRTSGKPARPLEGIPFTVKDSFKVKGLTVAAASPAFANLEASSDAAIVQLLRNAGAIVLGKTNMPPMADGGCQRGLHGRSESPYNQKYLSTAYASGSSYGCGVSTAASMAAFGFAGEAVTSGRSPASNNALVAYTSSRSMIPPRGQWPLYPTCDLVVPHTRTMTDLFHVLNIVVSDDEEAGDADFWRSQSFVPIPKASSVRPKDYHSLADPHALRNKTLAVPKCFIGVEGATPDNACSSGVRALWDRARKDLESLGATVVETDFPLFENYTRQDFPGQSINVPGLSNDWAARERCDMIALSWDNFLRSNGDANIPSFTFAELEKIHPHLAPMDDPSQHTESQNQVRYEEMVAVVKARGDTNLFDLPGCEDALKALEAMRKKDLEDWMTENKYDALVFPTNGDIALADSDENYDSMINALRDGVKYANGGRSLKHLGVPCITVPMGNLEEEKMPVGLSFCGRAYQDSDLLKYAYAYETLSRRRVSPPLAPALPSDRITLQPMPSSPSSTKPTLTVSSTKSVKDDDSKSDIRLVTIQGSCQGTTGSNELPISLEVFTNGERSSPVLWEGSNWTYTARLTRAKFEEKHPTLAPVPRDQFMVVFVAKNETGRSAGAMVLLD</sequence>
<keyword evidence="3" id="KW-0808">Transferase</keyword>